<protein>
    <submittedName>
        <fullName evidence="2">Uncharacterized protein</fullName>
    </submittedName>
</protein>
<evidence type="ECO:0000313" key="3">
    <source>
        <dbReference type="Proteomes" id="UP000091820"/>
    </source>
</evidence>
<evidence type="ECO:0000313" key="2">
    <source>
        <dbReference type="EnsemblMetazoa" id="GBRI004609-PA"/>
    </source>
</evidence>
<dbReference type="VEuPathDB" id="VectorBase:GBRI004609"/>
<organism evidence="2 3">
    <name type="scientific">Glossina brevipalpis</name>
    <dbReference type="NCBI Taxonomy" id="37001"/>
    <lineage>
        <taxon>Eukaryota</taxon>
        <taxon>Metazoa</taxon>
        <taxon>Ecdysozoa</taxon>
        <taxon>Arthropoda</taxon>
        <taxon>Hexapoda</taxon>
        <taxon>Insecta</taxon>
        <taxon>Pterygota</taxon>
        <taxon>Neoptera</taxon>
        <taxon>Endopterygota</taxon>
        <taxon>Diptera</taxon>
        <taxon>Brachycera</taxon>
        <taxon>Muscomorpha</taxon>
        <taxon>Hippoboscoidea</taxon>
        <taxon>Glossinidae</taxon>
        <taxon>Glossina</taxon>
    </lineage>
</organism>
<feature type="transmembrane region" description="Helical" evidence="1">
    <location>
        <begin position="57"/>
        <end position="83"/>
    </location>
</feature>
<proteinExistence type="predicted"/>
<keyword evidence="3" id="KW-1185">Reference proteome</keyword>
<name>A0A1A9W321_9MUSC</name>
<dbReference type="Proteomes" id="UP000091820">
    <property type="component" value="Unassembled WGS sequence"/>
</dbReference>
<dbReference type="EnsemblMetazoa" id="GBRI004609-RA">
    <property type="protein sequence ID" value="GBRI004609-PA"/>
    <property type="gene ID" value="GBRI004609"/>
</dbReference>
<keyword evidence="1" id="KW-1133">Transmembrane helix</keyword>
<reference evidence="2" key="2">
    <citation type="submission" date="2020-05" db="UniProtKB">
        <authorList>
            <consortium name="EnsemblMetazoa"/>
        </authorList>
    </citation>
    <scope>IDENTIFICATION</scope>
    <source>
        <strain evidence="2">IAEA</strain>
    </source>
</reference>
<keyword evidence="1" id="KW-0472">Membrane</keyword>
<reference evidence="3" key="1">
    <citation type="submission" date="2014-03" db="EMBL/GenBank/DDBJ databases">
        <authorList>
            <person name="Aksoy S."/>
            <person name="Warren W."/>
            <person name="Wilson R.K."/>
        </authorList>
    </citation>
    <scope>NUCLEOTIDE SEQUENCE [LARGE SCALE GENOMIC DNA]</scope>
    <source>
        <strain evidence="3">IAEA</strain>
    </source>
</reference>
<feature type="transmembrane region" description="Helical" evidence="1">
    <location>
        <begin position="20"/>
        <end position="45"/>
    </location>
</feature>
<dbReference type="AlphaFoldDB" id="A0A1A9W321"/>
<keyword evidence="1" id="KW-0812">Transmembrane</keyword>
<sequence length="101" mass="10544">MARWPELPLIVLKGISLACFAGAFAAGYHLIAGFLLFITIIKVVAIESCGNDAMSTILGVPGSVGVVAVILHIVGGAVCLAFLPKAERTLSLPRRAWSVPD</sequence>
<accession>A0A1A9W321</accession>
<evidence type="ECO:0000256" key="1">
    <source>
        <dbReference type="SAM" id="Phobius"/>
    </source>
</evidence>